<evidence type="ECO:0000313" key="6">
    <source>
        <dbReference type="EMBL" id="MFD0750176.1"/>
    </source>
</evidence>
<keyword evidence="7" id="KW-1185">Reference proteome</keyword>
<keyword evidence="2" id="KW-0472">Membrane</keyword>
<evidence type="ECO:0000256" key="1">
    <source>
        <dbReference type="ARBA" id="ARBA00022729"/>
    </source>
</evidence>
<dbReference type="PANTHER" id="PTHR30069">
    <property type="entry name" value="TONB-DEPENDENT OUTER MEMBRANE RECEPTOR"/>
    <property type="match status" value="1"/>
</dbReference>
<feature type="chain" id="PRO_5047147546" evidence="4">
    <location>
        <begin position="34"/>
        <end position="1048"/>
    </location>
</feature>
<comment type="similarity">
    <text evidence="2">Belongs to the TonB-dependent receptor family.</text>
</comment>
<dbReference type="NCBIfam" id="TIGR04057">
    <property type="entry name" value="SusC_RagA_signa"/>
    <property type="match status" value="1"/>
</dbReference>
<dbReference type="InterPro" id="IPR037066">
    <property type="entry name" value="Plug_dom_sf"/>
</dbReference>
<feature type="signal peptide" evidence="4">
    <location>
        <begin position="1"/>
        <end position="33"/>
    </location>
</feature>
<dbReference type="SUPFAM" id="SSF49464">
    <property type="entry name" value="Carboxypeptidase regulatory domain-like"/>
    <property type="match status" value="1"/>
</dbReference>
<sequence>MLRAWTVLSKNSVIAKSIAAIVLVNVTTNYATAAGGAPINTPVLLQQQNVTITGTVTDETNQPLPGVSVMVRGTSIGVVTGGNGKYSLSVPGNAAITFSVLGYQTQEIAAGSGAVINVKLIPVQTQLDEVVVVGYGEQKKATLTGSVSTVKGEELTKNPSPNLAASLQGKLPGLTVSQRSGEPGRDNPDILIRGGGTLGGNNNNSLNGPLYVIDGVPSSQSRQDYVGRMNPEDIESISVLKDGSAAIYGNRAANGVILITTKKGTKGKAQLSYTYNYAFQSPTKIPQMLDAVEFAKVYNEGVAYRGGTAPFYSADVIQQIQTQSNPYVWGNTNWTKEVLKSYAPEQRQNIQVTGGSDNSRYLLSFGTLTQDNLFRNNPTKVQQYNVRTNISVDISKYLTVGANISGIILNRTYSNITTGTNFVNILQANPTLIARYPNGLLGGGRLGENPLLLDSRGSNKEQNYPITSTFTGTFKVPWVSGLKFDVSFNYDLNNRYTKTFSSPYFYYDYNVTTQQNFKVNSTNLAELTERYDQDRTLLYNYRATYDKNFGQHHINVMVGGEQQQNDNNWFNAYRKNFLSTQFPQLRYGSNAAADKNNDGIAGRSAYNNFLGRASYDFASKYIFDFNFRYDGSQIFKAGDRYGFFPSFQGAWRISEEDFFKAAFPFVDQLKIRATYGELGSDRTDGGAYQYAQFYTFANNVVFGSSDVGGIQTAVLPNPTFTWERSKKTDFGIEGSLWKGLFGFDFTYFKERRSSILTQRNFSASKVLGFIGLPPENIGIVDNNGFELILSHRNKIGQLFYNLSFNAAYARNTVVFTDEVPNTYAYRNAQGHPFGAPLLYQADGIFNTQAELDSYPHQPNQKLGDIKVLDLNNDGKIDGNDQFRFDYNNVPKYTFGMNINLQYKQFDMNIGLYGQTKAYNYDGAFANLGNQDFSNASVYRAADRWTPSNPNGTMPRSDAYQPGNTTFFNNNATFIRLRSTELGYTVPISVLSKLKISSVRVFVSGFNLLTWSPKIKWSDPEISGAGLNNGSFVNYPPQKIINLGANVRF</sequence>
<keyword evidence="1 4" id="KW-0732">Signal</keyword>
<evidence type="ECO:0000256" key="3">
    <source>
        <dbReference type="SAM" id="MobiDB-lite"/>
    </source>
</evidence>
<dbReference type="Pfam" id="PF13715">
    <property type="entry name" value="CarbopepD_reg_2"/>
    <property type="match status" value="1"/>
</dbReference>
<name>A0ABW2YUQ8_9SPHI</name>
<evidence type="ECO:0000256" key="4">
    <source>
        <dbReference type="SAM" id="SignalP"/>
    </source>
</evidence>
<organism evidence="6 7">
    <name type="scientific">Mucilaginibacter calamicampi</name>
    <dbReference type="NCBI Taxonomy" id="1302352"/>
    <lineage>
        <taxon>Bacteria</taxon>
        <taxon>Pseudomonadati</taxon>
        <taxon>Bacteroidota</taxon>
        <taxon>Sphingobacteriia</taxon>
        <taxon>Sphingobacteriales</taxon>
        <taxon>Sphingobacteriaceae</taxon>
        <taxon>Mucilaginibacter</taxon>
    </lineage>
</organism>
<dbReference type="InterPro" id="IPR023996">
    <property type="entry name" value="TonB-dep_OMP_SusC/RagA"/>
</dbReference>
<dbReference type="InterPro" id="IPR012910">
    <property type="entry name" value="Plug_dom"/>
</dbReference>
<gene>
    <name evidence="6" type="ORF">ACFQZS_08495</name>
</gene>
<dbReference type="PANTHER" id="PTHR30069:SF29">
    <property type="entry name" value="HEMOGLOBIN AND HEMOGLOBIN-HAPTOGLOBIN-BINDING PROTEIN 1-RELATED"/>
    <property type="match status" value="1"/>
</dbReference>
<keyword evidence="2" id="KW-0812">Transmembrane</keyword>
<keyword evidence="2" id="KW-0813">Transport</keyword>
<evidence type="ECO:0000259" key="5">
    <source>
        <dbReference type="Pfam" id="PF07715"/>
    </source>
</evidence>
<dbReference type="InterPro" id="IPR039426">
    <property type="entry name" value="TonB-dep_rcpt-like"/>
</dbReference>
<dbReference type="NCBIfam" id="TIGR04056">
    <property type="entry name" value="OMP_RagA_SusC"/>
    <property type="match status" value="1"/>
</dbReference>
<dbReference type="RefSeq" id="WP_377099204.1">
    <property type="nucleotide sequence ID" value="NZ_JBHTHU010000005.1"/>
</dbReference>
<accession>A0ABW2YUQ8</accession>
<comment type="subcellular location">
    <subcellularLocation>
        <location evidence="2">Cell outer membrane</location>
        <topology evidence="2">Multi-pass membrane protein</topology>
    </subcellularLocation>
</comment>
<evidence type="ECO:0000256" key="2">
    <source>
        <dbReference type="PROSITE-ProRule" id="PRU01360"/>
    </source>
</evidence>
<reference evidence="7" key="1">
    <citation type="journal article" date="2019" name="Int. J. Syst. Evol. Microbiol.">
        <title>The Global Catalogue of Microorganisms (GCM) 10K type strain sequencing project: providing services to taxonomists for standard genome sequencing and annotation.</title>
        <authorList>
            <consortium name="The Broad Institute Genomics Platform"/>
            <consortium name="The Broad Institute Genome Sequencing Center for Infectious Disease"/>
            <person name="Wu L."/>
            <person name="Ma J."/>
        </authorList>
    </citation>
    <scope>NUCLEOTIDE SEQUENCE [LARGE SCALE GENOMIC DNA]</scope>
    <source>
        <strain evidence="7">CCUG 63418</strain>
    </source>
</reference>
<feature type="region of interest" description="Disordered" evidence="3">
    <location>
        <begin position="174"/>
        <end position="196"/>
    </location>
</feature>
<dbReference type="SUPFAM" id="SSF56935">
    <property type="entry name" value="Porins"/>
    <property type="match status" value="1"/>
</dbReference>
<dbReference type="Gene3D" id="2.60.40.1120">
    <property type="entry name" value="Carboxypeptidase-like, regulatory domain"/>
    <property type="match status" value="1"/>
</dbReference>
<dbReference type="InterPro" id="IPR008969">
    <property type="entry name" value="CarboxyPept-like_regulatory"/>
</dbReference>
<keyword evidence="2" id="KW-0998">Cell outer membrane</keyword>
<dbReference type="InterPro" id="IPR023997">
    <property type="entry name" value="TonB-dep_OMP_SusC/RagA_CS"/>
</dbReference>
<feature type="domain" description="TonB-dependent receptor plug" evidence="5">
    <location>
        <begin position="140"/>
        <end position="256"/>
    </location>
</feature>
<comment type="caution">
    <text evidence="6">The sequence shown here is derived from an EMBL/GenBank/DDBJ whole genome shotgun (WGS) entry which is preliminary data.</text>
</comment>
<evidence type="ECO:0000313" key="7">
    <source>
        <dbReference type="Proteomes" id="UP001596958"/>
    </source>
</evidence>
<dbReference type="Pfam" id="PF07715">
    <property type="entry name" value="Plug"/>
    <property type="match status" value="1"/>
</dbReference>
<proteinExistence type="inferred from homology"/>
<dbReference type="Proteomes" id="UP001596958">
    <property type="component" value="Unassembled WGS sequence"/>
</dbReference>
<dbReference type="Gene3D" id="2.170.130.10">
    <property type="entry name" value="TonB-dependent receptor, plug domain"/>
    <property type="match status" value="1"/>
</dbReference>
<keyword evidence="2" id="KW-1134">Transmembrane beta strand</keyword>
<protein>
    <submittedName>
        <fullName evidence="6">SusC/RagA family TonB-linked outer membrane protein</fullName>
    </submittedName>
</protein>
<dbReference type="EMBL" id="JBHTHU010000005">
    <property type="protein sequence ID" value="MFD0750176.1"/>
    <property type="molecule type" value="Genomic_DNA"/>
</dbReference>
<dbReference type="PROSITE" id="PS52016">
    <property type="entry name" value="TONB_DEPENDENT_REC_3"/>
    <property type="match status" value="1"/>
</dbReference>